<protein>
    <recommendedName>
        <fullName evidence="4">Integral membrane protein</fullName>
    </recommendedName>
</protein>
<accession>A0ABW7Y7A3</accession>
<keyword evidence="1" id="KW-1133">Transmembrane helix</keyword>
<comment type="caution">
    <text evidence="2">The sequence shown here is derived from an EMBL/GenBank/DDBJ whole genome shotgun (WGS) entry which is preliminary data.</text>
</comment>
<sequence>MNAAENSRTAPASSPRRPQLSWALPVTANLVLGVVAVVPLWLLTQFARNYPLAALGLTDREPTDDDGMLPWAMLLVPMWVLFLALWVSANWLIREKAVVSRGWYWGWAVLVALVPTGVLAGAIGAL</sequence>
<gene>
    <name evidence="2" type="ORF">ACIA8P_26910</name>
</gene>
<keyword evidence="1" id="KW-0472">Membrane</keyword>
<organism evidence="2 3">
    <name type="scientific">Streptomyces cellulosae</name>
    <dbReference type="NCBI Taxonomy" id="1968"/>
    <lineage>
        <taxon>Bacteria</taxon>
        <taxon>Bacillati</taxon>
        <taxon>Actinomycetota</taxon>
        <taxon>Actinomycetes</taxon>
        <taxon>Kitasatosporales</taxon>
        <taxon>Streptomycetaceae</taxon>
        <taxon>Streptomyces</taxon>
    </lineage>
</organism>
<dbReference type="Proteomes" id="UP001612415">
    <property type="component" value="Unassembled WGS sequence"/>
</dbReference>
<feature type="transmembrane region" description="Helical" evidence="1">
    <location>
        <begin position="20"/>
        <end position="42"/>
    </location>
</feature>
<reference evidence="2 3" key="1">
    <citation type="submission" date="2024-10" db="EMBL/GenBank/DDBJ databases">
        <title>The Natural Products Discovery Center: Release of the First 8490 Sequenced Strains for Exploring Actinobacteria Biosynthetic Diversity.</title>
        <authorList>
            <person name="Kalkreuter E."/>
            <person name="Kautsar S.A."/>
            <person name="Yang D."/>
            <person name="Bader C.D."/>
            <person name="Teijaro C.N."/>
            <person name="Fluegel L."/>
            <person name="Davis C.M."/>
            <person name="Simpson J.R."/>
            <person name="Lauterbach L."/>
            <person name="Steele A.D."/>
            <person name="Gui C."/>
            <person name="Meng S."/>
            <person name="Li G."/>
            <person name="Viehrig K."/>
            <person name="Ye F."/>
            <person name="Su P."/>
            <person name="Kiefer A.F."/>
            <person name="Nichols A."/>
            <person name="Cepeda A.J."/>
            <person name="Yan W."/>
            <person name="Fan B."/>
            <person name="Jiang Y."/>
            <person name="Adhikari A."/>
            <person name="Zheng C.-J."/>
            <person name="Schuster L."/>
            <person name="Cowan T.M."/>
            <person name="Smanski M.J."/>
            <person name="Chevrette M.G."/>
            <person name="De Carvalho L.P.S."/>
            <person name="Shen B."/>
        </authorList>
    </citation>
    <scope>NUCLEOTIDE SEQUENCE [LARGE SCALE GENOMIC DNA]</scope>
    <source>
        <strain evidence="2 3">NPDC051599</strain>
    </source>
</reference>
<dbReference type="EMBL" id="JBITDC010000010">
    <property type="protein sequence ID" value="MFI5678255.1"/>
    <property type="molecule type" value="Genomic_DNA"/>
</dbReference>
<feature type="transmembrane region" description="Helical" evidence="1">
    <location>
        <begin position="104"/>
        <end position="125"/>
    </location>
</feature>
<evidence type="ECO:0000256" key="1">
    <source>
        <dbReference type="SAM" id="Phobius"/>
    </source>
</evidence>
<evidence type="ECO:0008006" key="4">
    <source>
        <dbReference type="Google" id="ProtNLM"/>
    </source>
</evidence>
<keyword evidence="1" id="KW-0812">Transmembrane</keyword>
<proteinExistence type="predicted"/>
<dbReference type="RefSeq" id="WP_398658809.1">
    <property type="nucleotide sequence ID" value="NZ_JBITDC010000010.1"/>
</dbReference>
<keyword evidence="3" id="KW-1185">Reference proteome</keyword>
<name>A0ABW7Y7A3_STRCE</name>
<evidence type="ECO:0000313" key="3">
    <source>
        <dbReference type="Proteomes" id="UP001612415"/>
    </source>
</evidence>
<feature type="transmembrane region" description="Helical" evidence="1">
    <location>
        <begin position="71"/>
        <end position="92"/>
    </location>
</feature>
<evidence type="ECO:0000313" key="2">
    <source>
        <dbReference type="EMBL" id="MFI5678255.1"/>
    </source>
</evidence>